<dbReference type="InterPro" id="IPR009732">
    <property type="entry name" value="DUF1304"/>
</dbReference>
<keyword evidence="1" id="KW-0812">Transmembrane</keyword>
<dbReference type="Pfam" id="PF06993">
    <property type="entry name" value="DUF1304"/>
    <property type="match status" value="1"/>
</dbReference>
<evidence type="ECO:0008006" key="4">
    <source>
        <dbReference type="Google" id="ProtNLM"/>
    </source>
</evidence>
<dbReference type="EMBL" id="BSUK01000001">
    <property type="protein sequence ID" value="GMA25202.1"/>
    <property type="molecule type" value="Genomic_DNA"/>
</dbReference>
<comment type="caution">
    <text evidence="2">The sequence shown here is derived from an EMBL/GenBank/DDBJ whole genome shotgun (WGS) entry which is preliminary data.</text>
</comment>
<feature type="transmembrane region" description="Helical" evidence="1">
    <location>
        <begin position="83"/>
        <end position="100"/>
    </location>
</feature>
<protein>
    <recommendedName>
        <fullName evidence="4">DUF1304 domain-containing protein</fullName>
    </recommendedName>
</protein>
<dbReference type="PANTHER" id="PTHR38446:SF1">
    <property type="entry name" value="BLL0914 PROTEIN"/>
    <property type="match status" value="1"/>
</dbReference>
<gene>
    <name evidence="2" type="ORF">GCM10025864_29610</name>
</gene>
<evidence type="ECO:0000313" key="2">
    <source>
        <dbReference type="EMBL" id="GMA25202.1"/>
    </source>
</evidence>
<dbReference type="Proteomes" id="UP001157091">
    <property type="component" value="Unassembled WGS sequence"/>
</dbReference>
<feature type="transmembrane region" description="Helical" evidence="1">
    <location>
        <begin position="30"/>
        <end position="48"/>
    </location>
</feature>
<sequence>MPFRTGRGKSRVPPEGLDGAQHASLATMDVVGTVFVALAALLHVYIWWMESVAWRRPAVWRRFGLASQADADTTAPLAYNQGFYNLFLAAGAVVGVALYWTTSEPAGFALAVFSAGSMVAAAAVLLSTGRERLRAAATQGTLPLLGVLFFLLSLPLS</sequence>
<evidence type="ECO:0000313" key="3">
    <source>
        <dbReference type="Proteomes" id="UP001157091"/>
    </source>
</evidence>
<reference evidence="3" key="1">
    <citation type="journal article" date="2019" name="Int. J. Syst. Evol. Microbiol.">
        <title>The Global Catalogue of Microorganisms (GCM) 10K type strain sequencing project: providing services to taxonomists for standard genome sequencing and annotation.</title>
        <authorList>
            <consortium name="The Broad Institute Genomics Platform"/>
            <consortium name="The Broad Institute Genome Sequencing Center for Infectious Disease"/>
            <person name="Wu L."/>
            <person name="Ma J."/>
        </authorList>
    </citation>
    <scope>NUCLEOTIDE SEQUENCE [LARGE SCALE GENOMIC DNA]</scope>
    <source>
        <strain evidence="3">NBRC 106348</strain>
    </source>
</reference>
<keyword evidence="1" id="KW-0472">Membrane</keyword>
<evidence type="ECO:0000256" key="1">
    <source>
        <dbReference type="SAM" id="Phobius"/>
    </source>
</evidence>
<keyword evidence="1" id="KW-1133">Transmembrane helix</keyword>
<feature type="transmembrane region" description="Helical" evidence="1">
    <location>
        <begin position="106"/>
        <end position="126"/>
    </location>
</feature>
<name>A0ABQ6I4R2_9MICO</name>
<feature type="transmembrane region" description="Helical" evidence="1">
    <location>
        <begin position="133"/>
        <end position="154"/>
    </location>
</feature>
<dbReference type="PANTHER" id="PTHR38446">
    <property type="entry name" value="BLL0914 PROTEIN"/>
    <property type="match status" value="1"/>
</dbReference>
<accession>A0ABQ6I4R2</accession>
<organism evidence="2 3">
    <name type="scientific">Luteimicrobium album</name>
    <dbReference type="NCBI Taxonomy" id="1054550"/>
    <lineage>
        <taxon>Bacteria</taxon>
        <taxon>Bacillati</taxon>
        <taxon>Actinomycetota</taxon>
        <taxon>Actinomycetes</taxon>
        <taxon>Micrococcales</taxon>
        <taxon>Luteimicrobium</taxon>
    </lineage>
</organism>
<keyword evidence="3" id="KW-1185">Reference proteome</keyword>
<proteinExistence type="predicted"/>